<dbReference type="AlphaFoldDB" id="A0A1G2DKM3"/>
<evidence type="ECO:0000313" key="2">
    <source>
        <dbReference type="Proteomes" id="UP000177573"/>
    </source>
</evidence>
<comment type="caution">
    <text evidence="1">The sequence shown here is derived from an EMBL/GenBank/DDBJ whole genome shotgun (WGS) entry which is preliminary data.</text>
</comment>
<name>A0A1G2DKM3_9BACT</name>
<dbReference type="Proteomes" id="UP000177573">
    <property type="component" value="Unassembled WGS sequence"/>
</dbReference>
<reference evidence="1 2" key="1">
    <citation type="journal article" date="2016" name="Nat. Commun.">
        <title>Thousands of microbial genomes shed light on interconnected biogeochemical processes in an aquifer system.</title>
        <authorList>
            <person name="Anantharaman K."/>
            <person name="Brown C.T."/>
            <person name="Hug L.A."/>
            <person name="Sharon I."/>
            <person name="Castelle C.J."/>
            <person name="Probst A.J."/>
            <person name="Thomas B.C."/>
            <person name="Singh A."/>
            <person name="Wilkins M.J."/>
            <person name="Karaoz U."/>
            <person name="Brodie E.L."/>
            <person name="Williams K.H."/>
            <person name="Hubbard S.S."/>
            <person name="Banfield J.F."/>
        </authorList>
    </citation>
    <scope>NUCLEOTIDE SEQUENCE [LARGE SCALE GENOMIC DNA]</scope>
</reference>
<gene>
    <name evidence="1" type="ORF">A3J08_02085</name>
</gene>
<sequence length="167" mass="16986">MPAPAEAAVTLTVSAVGVDMSAPVSGLNYGPNETATVTFTNTGMPDNMDSFAVFQVDGNPASAFNRVLCDSVAVTGQDTPCTTVALGVPQTVGATQFYVLAIASGAPFCVDWGSGCTLRTQAQDTSGLPSQTGFVVFNSTAMTVDPNPTGGISVIITGAEPDDEKVR</sequence>
<protein>
    <submittedName>
        <fullName evidence="1">Uncharacterized protein</fullName>
    </submittedName>
</protein>
<proteinExistence type="predicted"/>
<dbReference type="EMBL" id="MHLR01000033">
    <property type="protein sequence ID" value="OGZ14106.1"/>
    <property type="molecule type" value="Genomic_DNA"/>
</dbReference>
<accession>A0A1G2DKM3</accession>
<organism evidence="1 2">
    <name type="scientific">Candidatus Lloydbacteria bacterium RIFCSPLOWO2_02_FULL_51_11</name>
    <dbReference type="NCBI Taxonomy" id="1798667"/>
    <lineage>
        <taxon>Bacteria</taxon>
        <taxon>Candidatus Lloydiibacteriota</taxon>
    </lineage>
</organism>
<evidence type="ECO:0000313" key="1">
    <source>
        <dbReference type="EMBL" id="OGZ14106.1"/>
    </source>
</evidence>